<evidence type="ECO:0000256" key="4">
    <source>
        <dbReference type="ARBA" id="ARBA00023125"/>
    </source>
</evidence>
<dbReference type="SUPFAM" id="SSF46785">
    <property type="entry name" value="Winged helix' DNA-binding domain"/>
    <property type="match status" value="1"/>
</dbReference>
<keyword evidence="9" id="KW-1185">Reference proteome</keyword>
<dbReference type="Gene3D" id="1.10.10.10">
    <property type="entry name" value="Winged helix-like DNA-binding domain superfamily/Winged helix DNA-binding domain"/>
    <property type="match status" value="1"/>
</dbReference>
<reference evidence="8 9" key="1">
    <citation type="journal article" date="2011" name="J. Bacteriol.">
        <title>Complete genome sequences of the chemolithoautotrophic Oligotropha carboxidovorans strains OM4 and OM5.</title>
        <authorList>
            <person name="Volland S."/>
            <person name="Rachinger M."/>
            <person name="Strittmatter A."/>
            <person name="Daniel R."/>
            <person name="Gottschalk G."/>
            <person name="Meyer O."/>
        </authorList>
    </citation>
    <scope>NUCLEOTIDE SEQUENCE [LARGE SCALE GENOMIC DNA]</scope>
    <source>
        <strain evidence="9">ATCC 49405 / DSM 1227 / KCTC 32145 / OM5</strain>
    </source>
</reference>
<evidence type="ECO:0000256" key="6">
    <source>
        <dbReference type="SAM" id="MobiDB-lite"/>
    </source>
</evidence>
<evidence type="ECO:0000256" key="3">
    <source>
        <dbReference type="ARBA" id="ARBA00023015"/>
    </source>
</evidence>
<dbReference type="PANTHER" id="PTHR30537:SF74">
    <property type="entry name" value="HTH-TYPE TRANSCRIPTIONAL REGULATOR TRPI"/>
    <property type="match status" value="1"/>
</dbReference>
<comment type="similarity">
    <text evidence="2">Belongs to the LysR transcriptional regulatory family.</text>
</comment>
<dbReference type="KEGG" id="ocg:OCA5_c19560"/>
<evidence type="ECO:0000256" key="5">
    <source>
        <dbReference type="ARBA" id="ARBA00023163"/>
    </source>
</evidence>
<dbReference type="RefSeq" id="WP_013913127.1">
    <property type="nucleotide sequence ID" value="NC_015684.1"/>
</dbReference>
<dbReference type="EMBL" id="CP002826">
    <property type="protein sequence ID" value="AEI06666.1"/>
    <property type="molecule type" value="Genomic_DNA"/>
</dbReference>
<evidence type="ECO:0000256" key="2">
    <source>
        <dbReference type="ARBA" id="ARBA00009437"/>
    </source>
</evidence>
<evidence type="ECO:0000313" key="9">
    <source>
        <dbReference type="Proteomes" id="UP000007730"/>
    </source>
</evidence>
<dbReference type="FunFam" id="1.10.10.10:FF:000038">
    <property type="entry name" value="Glycine cleavage system transcriptional activator"/>
    <property type="match status" value="1"/>
</dbReference>
<dbReference type="GO" id="GO:0003700">
    <property type="term" value="F:DNA-binding transcription factor activity"/>
    <property type="evidence" value="ECO:0007669"/>
    <property type="project" value="InterPro"/>
</dbReference>
<dbReference type="InterPro" id="IPR036390">
    <property type="entry name" value="WH_DNA-bd_sf"/>
</dbReference>
<dbReference type="InterPro" id="IPR000847">
    <property type="entry name" value="LysR_HTH_N"/>
</dbReference>
<keyword evidence="4" id="KW-0238">DNA-binding</keyword>
<dbReference type="PRINTS" id="PR00039">
    <property type="entry name" value="HTHLYSR"/>
</dbReference>
<dbReference type="HOGENOM" id="CLU_039613_37_0_5"/>
<gene>
    <name evidence="8" type="ordered locus">OCA5_c19560</name>
</gene>
<dbReference type="Gene3D" id="3.40.190.10">
    <property type="entry name" value="Periplasmic binding protein-like II"/>
    <property type="match status" value="2"/>
</dbReference>
<feature type="domain" description="HTH lysR-type" evidence="7">
    <location>
        <begin position="6"/>
        <end position="63"/>
    </location>
</feature>
<dbReference type="OrthoDB" id="9793571at2"/>
<dbReference type="STRING" id="504832.OCA5_c19560"/>
<evidence type="ECO:0000259" key="7">
    <source>
        <dbReference type="PROSITE" id="PS50931"/>
    </source>
</evidence>
<protein>
    <submittedName>
        <fullName evidence="8">Transcriptional regulator, LysR-family</fullName>
    </submittedName>
</protein>
<dbReference type="GO" id="GO:0006351">
    <property type="term" value="P:DNA-templated transcription"/>
    <property type="evidence" value="ECO:0007669"/>
    <property type="project" value="TreeGrafter"/>
</dbReference>
<dbReference type="InterPro" id="IPR058163">
    <property type="entry name" value="LysR-type_TF_proteobact-type"/>
</dbReference>
<dbReference type="Pfam" id="PF03466">
    <property type="entry name" value="LysR_substrate"/>
    <property type="match status" value="1"/>
</dbReference>
<evidence type="ECO:0000256" key="1">
    <source>
        <dbReference type="ARBA" id="ARBA00003502"/>
    </source>
</evidence>
<dbReference type="InterPro" id="IPR005119">
    <property type="entry name" value="LysR_subst-bd"/>
</dbReference>
<sequence length="328" mass="36466">MDPRLPPLNALRTFVTAARVGSFNDAAAELFVTPAAVSRSIKSLEDHLGCALFHRSHRQITLTKDGQYYLAHLGNVFDQIALATQNLAAQRAHRPLVVCAYPTFIIDWLIPRWSKFARESAGLELKFVTTHTHDIDFEKSGIDAAILSDRLEYAPRMSEKLFMANLVPVCSPNYLPATTLASDDDEWGHSLLHSETRPNDWRRWAEANGNMRIDPFRGQRFESSKLMYEAAIAGGGIAIGLEELLQREFSAGSLTIAFPDSKPASCPFHLIRPASTEMHPFFQPFREWLLSEVNTKREPVKAAALQPSGINDRPGFPQSAALGLSQPA</sequence>
<dbReference type="PANTHER" id="PTHR30537">
    <property type="entry name" value="HTH-TYPE TRANSCRIPTIONAL REGULATOR"/>
    <property type="match status" value="1"/>
</dbReference>
<dbReference type="Pfam" id="PF00126">
    <property type="entry name" value="HTH_1"/>
    <property type="match status" value="1"/>
</dbReference>
<accession>F8BV13</accession>
<dbReference type="PROSITE" id="PS50931">
    <property type="entry name" value="HTH_LYSR"/>
    <property type="match status" value="1"/>
</dbReference>
<comment type="function">
    <text evidence="1">NodD regulates the expression of the nodABCFE genes which encode other nodulation proteins. NodD is also a negative regulator of its own expression. Binds flavonoids as inducers.</text>
</comment>
<dbReference type="SUPFAM" id="SSF53850">
    <property type="entry name" value="Periplasmic binding protein-like II"/>
    <property type="match status" value="1"/>
</dbReference>
<evidence type="ECO:0000313" key="8">
    <source>
        <dbReference type="EMBL" id="AEI06666.1"/>
    </source>
</evidence>
<feature type="region of interest" description="Disordered" evidence="6">
    <location>
        <begin position="304"/>
        <end position="328"/>
    </location>
</feature>
<dbReference type="InterPro" id="IPR036388">
    <property type="entry name" value="WH-like_DNA-bd_sf"/>
</dbReference>
<name>F8BV13_AFIC5</name>
<dbReference type="GO" id="GO:0043565">
    <property type="term" value="F:sequence-specific DNA binding"/>
    <property type="evidence" value="ECO:0007669"/>
    <property type="project" value="TreeGrafter"/>
</dbReference>
<dbReference type="AlphaFoldDB" id="F8BV13"/>
<dbReference type="Proteomes" id="UP000007730">
    <property type="component" value="Chromosome"/>
</dbReference>
<keyword evidence="5" id="KW-0804">Transcription</keyword>
<keyword evidence="3" id="KW-0805">Transcription regulation</keyword>
<organism evidence="8 9">
    <name type="scientific">Afipia carboxidovorans (strain ATCC 49405 / DSM 1227 / KCTC 32145 / OM5)</name>
    <name type="common">Oligotropha carboxidovorans</name>
    <dbReference type="NCBI Taxonomy" id="504832"/>
    <lineage>
        <taxon>Bacteria</taxon>
        <taxon>Pseudomonadati</taxon>
        <taxon>Pseudomonadota</taxon>
        <taxon>Alphaproteobacteria</taxon>
        <taxon>Hyphomicrobiales</taxon>
        <taxon>Nitrobacteraceae</taxon>
        <taxon>Afipia</taxon>
    </lineage>
</organism>
<proteinExistence type="inferred from homology"/>